<dbReference type="GO" id="GO:0030261">
    <property type="term" value="P:chromosome condensation"/>
    <property type="evidence" value="ECO:0007669"/>
    <property type="project" value="UniProtKB-KW"/>
</dbReference>
<protein>
    <recommendedName>
        <fullName evidence="13">SMC hinge domain-containing protein</fullName>
    </recommendedName>
</protein>
<reference evidence="14" key="1">
    <citation type="submission" date="2020-08" db="EMBL/GenBank/DDBJ databases">
        <title>Spodoptera exigua strain:BAW_Kor-Di-RS1 Genome sequencing and assembly.</title>
        <authorList>
            <person name="Kim J."/>
            <person name="Nam H.Y."/>
            <person name="Kwon M."/>
            <person name="Choi J.H."/>
            <person name="Cho S.R."/>
            <person name="Kim G.-H."/>
        </authorList>
    </citation>
    <scope>NUCLEOTIDE SEQUENCE</scope>
    <source>
        <strain evidence="14">BAW_Kor-Di-RS1</strain>
        <tissue evidence="14">Whole-body</tissue>
    </source>
</reference>
<evidence type="ECO:0000313" key="15">
    <source>
        <dbReference type="Proteomes" id="UP000648187"/>
    </source>
</evidence>
<accession>A0A835GLL3</accession>
<dbReference type="GO" id="GO:0016887">
    <property type="term" value="F:ATP hydrolysis activity"/>
    <property type="evidence" value="ECO:0007669"/>
    <property type="project" value="InterPro"/>
</dbReference>
<keyword evidence="3" id="KW-0132">Cell division</keyword>
<evidence type="ECO:0000256" key="5">
    <source>
        <dbReference type="ARBA" id="ARBA00022776"/>
    </source>
</evidence>
<dbReference type="AlphaFoldDB" id="A0A835GLL3"/>
<dbReference type="InterPro" id="IPR010935">
    <property type="entry name" value="SMC_hinge"/>
</dbReference>
<dbReference type="FunFam" id="3.40.50.300:FF:000278">
    <property type="entry name" value="Structural maintenance of chromosomes 2"/>
    <property type="match status" value="1"/>
</dbReference>
<dbReference type="InterPro" id="IPR027417">
    <property type="entry name" value="P-loop_NTPase"/>
</dbReference>
<keyword evidence="10" id="KW-0131">Cell cycle</keyword>
<gene>
    <name evidence="14" type="ORF">HW555_003655</name>
</gene>
<dbReference type="Gene3D" id="3.40.50.300">
    <property type="entry name" value="P-loop containing nucleotide triphosphate hydrolases"/>
    <property type="match status" value="1"/>
</dbReference>
<comment type="caution">
    <text evidence="14">The sequence shown here is derived from an EMBL/GenBank/DDBJ whole genome shotgun (WGS) entry which is preliminary data.</text>
</comment>
<dbReference type="CDD" id="cd03273">
    <property type="entry name" value="ABC_SMC2_euk"/>
    <property type="match status" value="1"/>
</dbReference>
<evidence type="ECO:0000256" key="7">
    <source>
        <dbReference type="ARBA" id="ARBA00023054"/>
    </source>
</evidence>
<dbReference type="Proteomes" id="UP000648187">
    <property type="component" value="Unassembled WGS sequence"/>
</dbReference>
<dbReference type="InterPro" id="IPR027120">
    <property type="entry name" value="Smc2_ABC"/>
</dbReference>
<name>A0A835GLL3_SPOEX</name>
<keyword evidence="9" id="KW-0539">Nucleus</keyword>
<comment type="subcellular location">
    <subcellularLocation>
        <location evidence="1">Nucleus</location>
    </subcellularLocation>
</comment>
<feature type="coiled-coil region" evidence="11">
    <location>
        <begin position="791"/>
        <end position="957"/>
    </location>
</feature>
<keyword evidence="7 11" id="KW-0175">Coiled coil</keyword>
<keyword evidence="5" id="KW-0498">Mitosis</keyword>
<evidence type="ECO:0000256" key="2">
    <source>
        <dbReference type="ARBA" id="ARBA00005231"/>
    </source>
</evidence>
<dbReference type="PIRSF" id="PIRSF005719">
    <property type="entry name" value="SMC"/>
    <property type="match status" value="1"/>
</dbReference>
<feature type="domain" description="SMC hinge" evidence="13">
    <location>
        <begin position="612"/>
        <end position="757"/>
    </location>
</feature>
<keyword evidence="4" id="KW-0547">Nucleotide-binding</keyword>
<sequence length="1043" mass="116223">MFWYKRCPISIKLYLPNVKASVTITGRGIPYVSIVVTGVLYTTSPVGSPGDCIDLLLCTNLWFFFADESEIGLRPVMDCLTRGENGLLIAPVMHIKSIVLDGFKSYGNRVEINGFDPEFNAITGLNGTGKSNILDAICFVLGISNLTNVRAGSLQDLIYKHGQAGITKATVSITFDNRNKDQCPIGLENNDEFTVTRQIVMGGKNKYLVNGLNVQNKRVTDMFCSVQLNVNNPHFLIMQGRITKVLNMKPPEILSMVEEAAGTRMYETKKQAAEKTIERKDAKLRELNEIIRESIAPKLQKLQDERAQFQEYQKVVRELENLTRLHIAYNKLAQVKDEIKSKQEQIKQNEADVTDFEKQISELSKKVDEESGAALRALEAELSELGAADAGAAADERAARDALHSHSARGRLLARALADDEAAAAAKRRALDQVRAAASLRPRLLYDLHVESTFESLREKHQNSTAVLAEAQQKFLEVSSGLEGASESLQDQLMGSYPCIEFGVLLSYYCTDYCLAGRKRSVPAKQEASEAATRISQSEMEKKHAENRLRALEREFDSSSAQFQRDQENIGRHEAQLAELQKPEPGFDDKRVYGMSNYFIHYLNYSTPFLTDCIGFRLIDVADPIYCTALETAAGGRCPCAAVQRGGGHGGDQQAAPAARGAGAQDHHHPAQQDQRTRHRPRHRAAGAADRTSPRPRYMLGSAPARPDTLCLQGGGPDNVQLALDLVQYPAELRPAMAWVWGGTLVCRDLDTAKRVTFHPSVRRRTVTLDGDVFDPSGTLSGGARVKGGSVLMQLQELKQLEEEHKAIKEQLSQCNEELKSLQQAGEKHTSAQQKEFKKAEEALKKAKKEAELHSNSWKQHEQELETLKLEVSELEKASAVKDMQSRIKSQKAEIASRNTEISRLLQKKEKLRKNNGELELKIQELEYKLNELQTEAAELRAKYQELLHKKQIVEADRAKLVAVMAELDEKKRKTLVAACEQVNKDFGSIFSTLLPGAEAKLTPPEGQTVLDGLEVTTDSFITDFIEYLNLSCRLTLYNHNTE</sequence>
<evidence type="ECO:0000256" key="10">
    <source>
        <dbReference type="ARBA" id="ARBA00023306"/>
    </source>
</evidence>
<evidence type="ECO:0000256" key="4">
    <source>
        <dbReference type="ARBA" id="ARBA00022741"/>
    </source>
</evidence>
<proteinExistence type="inferred from homology"/>
<dbReference type="EMBL" id="JACKWZ010000037">
    <property type="protein sequence ID" value="KAF9419943.1"/>
    <property type="molecule type" value="Genomic_DNA"/>
</dbReference>
<dbReference type="GO" id="GO:0005694">
    <property type="term" value="C:chromosome"/>
    <property type="evidence" value="ECO:0007669"/>
    <property type="project" value="InterPro"/>
</dbReference>
<dbReference type="InterPro" id="IPR003395">
    <property type="entry name" value="RecF/RecN/SMC_N"/>
</dbReference>
<dbReference type="GO" id="GO:0005524">
    <property type="term" value="F:ATP binding"/>
    <property type="evidence" value="ECO:0007669"/>
    <property type="project" value="UniProtKB-KW"/>
</dbReference>
<dbReference type="GO" id="GO:0005634">
    <property type="term" value="C:nucleus"/>
    <property type="evidence" value="ECO:0007669"/>
    <property type="project" value="UniProtKB-SubCell"/>
</dbReference>
<comment type="similarity">
    <text evidence="2">Belongs to the SMC family. SMC2 subfamily.</text>
</comment>
<evidence type="ECO:0000256" key="6">
    <source>
        <dbReference type="ARBA" id="ARBA00022840"/>
    </source>
</evidence>
<dbReference type="PANTHER" id="PTHR43977">
    <property type="entry name" value="STRUCTURAL MAINTENANCE OF CHROMOSOMES PROTEIN 3"/>
    <property type="match status" value="1"/>
</dbReference>
<evidence type="ECO:0000256" key="12">
    <source>
        <dbReference type="SAM" id="MobiDB-lite"/>
    </source>
</evidence>
<evidence type="ECO:0000256" key="3">
    <source>
        <dbReference type="ARBA" id="ARBA00022618"/>
    </source>
</evidence>
<feature type="coiled-coil region" evidence="11">
    <location>
        <begin position="270"/>
        <end position="366"/>
    </location>
</feature>
<evidence type="ECO:0000259" key="13">
    <source>
        <dbReference type="SMART" id="SM00968"/>
    </source>
</evidence>
<evidence type="ECO:0000313" key="14">
    <source>
        <dbReference type="EMBL" id="KAF9419943.1"/>
    </source>
</evidence>
<dbReference type="GO" id="GO:0051301">
    <property type="term" value="P:cell division"/>
    <property type="evidence" value="ECO:0007669"/>
    <property type="project" value="UniProtKB-KW"/>
</dbReference>
<dbReference type="Pfam" id="PF06470">
    <property type="entry name" value="SMC_hinge"/>
    <property type="match status" value="1"/>
</dbReference>
<dbReference type="Gene3D" id="3.30.70.1620">
    <property type="match status" value="1"/>
</dbReference>
<dbReference type="Pfam" id="PF02463">
    <property type="entry name" value="SMC_N"/>
    <property type="match status" value="1"/>
</dbReference>
<dbReference type="InterPro" id="IPR024704">
    <property type="entry name" value="SMC"/>
</dbReference>
<keyword evidence="15" id="KW-1185">Reference proteome</keyword>
<feature type="compositionally biased region" description="Low complexity" evidence="12">
    <location>
        <begin position="652"/>
        <end position="664"/>
    </location>
</feature>
<feature type="region of interest" description="Disordered" evidence="12">
    <location>
        <begin position="644"/>
        <end position="698"/>
    </location>
</feature>
<dbReference type="InterPro" id="IPR036277">
    <property type="entry name" value="SMC_hinge_sf"/>
</dbReference>
<keyword evidence="8" id="KW-0226">DNA condensation</keyword>
<dbReference type="SUPFAM" id="SSF52540">
    <property type="entry name" value="P-loop containing nucleoside triphosphate hydrolases"/>
    <property type="match status" value="2"/>
</dbReference>
<evidence type="ECO:0000256" key="8">
    <source>
        <dbReference type="ARBA" id="ARBA00023067"/>
    </source>
</evidence>
<evidence type="ECO:0000256" key="1">
    <source>
        <dbReference type="ARBA" id="ARBA00004123"/>
    </source>
</evidence>
<organism evidence="14 15">
    <name type="scientific">Spodoptera exigua</name>
    <name type="common">Beet armyworm</name>
    <name type="synonym">Noctua fulgens</name>
    <dbReference type="NCBI Taxonomy" id="7107"/>
    <lineage>
        <taxon>Eukaryota</taxon>
        <taxon>Metazoa</taxon>
        <taxon>Ecdysozoa</taxon>
        <taxon>Arthropoda</taxon>
        <taxon>Hexapoda</taxon>
        <taxon>Insecta</taxon>
        <taxon>Pterygota</taxon>
        <taxon>Neoptera</taxon>
        <taxon>Endopterygota</taxon>
        <taxon>Lepidoptera</taxon>
        <taxon>Glossata</taxon>
        <taxon>Ditrysia</taxon>
        <taxon>Noctuoidea</taxon>
        <taxon>Noctuidae</taxon>
        <taxon>Amphipyrinae</taxon>
        <taxon>Spodoptera</taxon>
    </lineage>
</organism>
<dbReference type="Gene3D" id="1.10.287.1490">
    <property type="match status" value="1"/>
</dbReference>
<feature type="coiled-coil region" evidence="11">
    <location>
        <begin position="528"/>
        <end position="569"/>
    </location>
</feature>
<evidence type="ECO:0000256" key="11">
    <source>
        <dbReference type="SAM" id="Coils"/>
    </source>
</evidence>
<dbReference type="SUPFAM" id="SSF75553">
    <property type="entry name" value="Smc hinge domain"/>
    <property type="match status" value="1"/>
</dbReference>
<evidence type="ECO:0000256" key="9">
    <source>
        <dbReference type="ARBA" id="ARBA00023242"/>
    </source>
</evidence>
<keyword evidence="6" id="KW-0067">ATP-binding</keyword>
<dbReference type="SMART" id="SM00968">
    <property type="entry name" value="SMC_hinge"/>
    <property type="match status" value="1"/>
</dbReference>